<sequence>MLDTIQLVFYRKQLQMLGIVTYVEPNLEEGDLRQLLIYYPELVAPQVNQLVQVAQKCQSTISESGSDGVSQHDLQSNNNMVLIVGRQLVKSLELQSLNDLGFSKRFVRTLQISEVCNNMKDLIDISSDQDI</sequence>
<dbReference type="AlphaFoldDB" id="A0AAV1AHC9"/>
<dbReference type="Pfam" id="PF01803">
    <property type="entry name" value="LIM_bind"/>
    <property type="match status" value="1"/>
</dbReference>
<gene>
    <name evidence="1" type="ORF">VFH_IV145440</name>
</gene>
<reference evidence="1 2" key="1">
    <citation type="submission" date="2023-01" db="EMBL/GenBank/DDBJ databases">
        <authorList>
            <person name="Kreplak J."/>
        </authorList>
    </citation>
    <scope>NUCLEOTIDE SEQUENCE [LARGE SCALE GENOMIC DNA]</scope>
</reference>
<dbReference type="EMBL" id="OX451739">
    <property type="protein sequence ID" value="CAI8609686.1"/>
    <property type="molecule type" value="Genomic_DNA"/>
</dbReference>
<protein>
    <submittedName>
        <fullName evidence="1">Uncharacterized protein</fullName>
    </submittedName>
</protein>
<dbReference type="Proteomes" id="UP001157006">
    <property type="component" value="Chromosome 4"/>
</dbReference>
<evidence type="ECO:0000313" key="2">
    <source>
        <dbReference type="Proteomes" id="UP001157006"/>
    </source>
</evidence>
<keyword evidence="2" id="KW-1185">Reference proteome</keyword>
<dbReference type="PANTHER" id="PTHR10378">
    <property type="entry name" value="LIM DOMAIN-BINDING PROTEIN"/>
    <property type="match status" value="1"/>
</dbReference>
<dbReference type="InterPro" id="IPR029005">
    <property type="entry name" value="LIM-bd/SEUSS"/>
</dbReference>
<organism evidence="1 2">
    <name type="scientific">Vicia faba</name>
    <name type="common">Broad bean</name>
    <name type="synonym">Faba vulgaris</name>
    <dbReference type="NCBI Taxonomy" id="3906"/>
    <lineage>
        <taxon>Eukaryota</taxon>
        <taxon>Viridiplantae</taxon>
        <taxon>Streptophyta</taxon>
        <taxon>Embryophyta</taxon>
        <taxon>Tracheophyta</taxon>
        <taxon>Spermatophyta</taxon>
        <taxon>Magnoliopsida</taxon>
        <taxon>eudicotyledons</taxon>
        <taxon>Gunneridae</taxon>
        <taxon>Pentapetalae</taxon>
        <taxon>rosids</taxon>
        <taxon>fabids</taxon>
        <taxon>Fabales</taxon>
        <taxon>Fabaceae</taxon>
        <taxon>Papilionoideae</taxon>
        <taxon>50 kb inversion clade</taxon>
        <taxon>NPAAA clade</taxon>
        <taxon>Hologalegina</taxon>
        <taxon>IRL clade</taxon>
        <taxon>Fabeae</taxon>
        <taxon>Vicia</taxon>
    </lineage>
</organism>
<accession>A0AAV1AHC9</accession>
<name>A0AAV1AHC9_VICFA</name>
<proteinExistence type="predicted"/>
<evidence type="ECO:0000313" key="1">
    <source>
        <dbReference type="EMBL" id="CAI8609686.1"/>
    </source>
</evidence>